<evidence type="ECO:0000259" key="1">
    <source>
        <dbReference type="PROSITE" id="PS50127"/>
    </source>
</evidence>
<gene>
    <name evidence="2" type="ORF">ERUC_LOCUS27889</name>
</gene>
<dbReference type="SUPFAM" id="SSF54495">
    <property type="entry name" value="UBC-like"/>
    <property type="match status" value="1"/>
</dbReference>
<dbReference type="InterPro" id="IPR000608">
    <property type="entry name" value="UBC"/>
</dbReference>
<dbReference type="Pfam" id="PF00179">
    <property type="entry name" value="UQ_con"/>
    <property type="match status" value="1"/>
</dbReference>
<dbReference type="InterPro" id="IPR050113">
    <property type="entry name" value="Ub_conjugating_enzyme"/>
</dbReference>
<dbReference type="InterPro" id="IPR016135">
    <property type="entry name" value="UBQ-conjugating_enzyme/RWD"/>
</dbReference>
<feature type="domain" description="UBC core" evidence="1">
    <location>
        <begin position="1"/>
        <end position="117"/>
    </location>
</feature>
<dbReference type="AlphaFoldDB" id="A0ABC8KT85"/>
<reference evidence="2 3" key="1">
    <citation type="submission" date="2022-03" db="EMBL/GenBank/DDBJ databases">
        <authorList>
            <person name="Macdonald S."/>
            <person name="Ahmed S."/>
            <person name="Newling K."/>
        </authorList>
    </citation>
    <scope>NUCLEOTIDE SEQUENCE [LARGE SCALE GENOMIC DNA]</scope>
</reference>
<dbReference type="Gene3D" id="3.10.110.10">
    <property type="entry name" value="Ubiquitin Conjugating Enzyme"/>
    <property type="match status" value="1"/>
</dbReference>
<comment type="caution">
    <text evidence="2">The sequence shown here is derived from an EMBL/GenBank/DDBJ whole genome shotgun (WGS) entry which is preliminary data.</text>
</comment>
<name>A0ABC8KT85_ERUVS</name>
<dbReference type="Proteomes" id="UP001642260">
    <property type="component" value="Unassembled WGS sequence"/>
</dbReference>
<dbReference type="EMBL" id="CAKOAT010325154">
    <property type="protein sequence ID" value="CAH8362133.1"/>
    <property type="molecule type" value="Genomic_DNA"/>
</dbReference>
<evidence type="ECO:0000313" key="3">
    <source>
        <dbReference type="Proteomes" id="UP001642260"/>
    </source>
</evidence>
<evidence type="ECO:0000313" key="2">
    <source>
        <dbReference type="EMBL" id="CAH8362133.1"/>
    </source>
</evidence>
<keyword evidence="3" id="KW-1185">Reference proteome</keyword>
<organism evidence="2 3">
    <name type="scientific">Eruca vesicaria subsp. sativa</name>
    <name type="common">Garden rocket</name>
    <name type="synonym">Eruca sativa</name>
    <dbReference type="NCBI Taxonomy" id="29727"/>
    <lineage>
        <taxon>Eukaryota</taxon>
        <taxon>Viridiplantae</taxon>
        <taxon>Streptophyta</taxon>
        <taxon>Embryophyta</taxon>
        <taxon>Tracheophyta</taxon>
        <taxon>Spermatophyta</taxon>
        <taxon>Magnoliopsida</taxon>
        <taxon>eudicotyledons</taxon>
        <taxon>Gunneridae</taxon>
        <taxon>Pentapetalae</taxon>
        <taxon>rosids</taxon>
        <taxon>malvids</taxon>
        <taxon>Brassicales</taxon>
        <taxon>Brassicaceae</taxon>
        <taxon>Brassiceae</taxon>
        <taxon>Eruca</taxon>
    </lineage>
</organism>
<sequence length="130" mass="14759">MTHDYIGRVVFDLNQVLKRVPPDSRPLAPPQCKFPPNFFHPNVSIHQEQSCLSILNEDSHFSPSPAITVKQILVGIQDLLDTPKPADPAQTDGYHLFIQDVVEYKKRVKLHKGTNSVDDKPLNLVWSMFT</sequence>
<dbReference type="PROSITE" id="PS50127">
    <property type="entry name" value="UBC_2"/>
    <property type="match status" value="1"/>
</dbReference>
<dbReference type="PANTHER" id="PTHR24067">
    <property type="entry name" value="UBIQUITIN-CONJUGATING ENZYME E2"/>
    <property type="match status" value="1"/>
</dbReference>
<proteinExistence type="predicted"/>
<accession>A0ABC8KT85</accession>
<dbReference type="SMART" id="SM00212">
    <property type="entry name" value="UBCc"/>
    <property type="match status" value="1"/>
</dbReference>
<protein>
    <recommendedName>
        <fullName evidence="1">UBC core domain-containing protein</fullName>
    </recommendedName>
</protein>